<dbReference type="GO" id="GO:0016887">
    <property type="term" value="F:ATP hydrolysis activity"/>
    <property type="evidence" value="ECO:0007669"/>
    <property type="project" value="InterPro"/>
</dbReference>
<dbReference type="RefSeq" id="WP_010917323.1">
    <property type="nucleotide sequence ID" value="NC_002689.2"/>
</dbReference>
<dbReference type="SUPFAM" id="SSF52540">
    <property type="entry name" value="P-loop containing nucleoside triphosphate hydrolases"/>
    <property type="match status" value="1"/>
</dbReference>
<dbReference type="HOGENOM" id="CLU_034716_2_0_2"/>
<dbReference type="KEGG" id="tvo:TVG1121766"/>
<gene>
    <name evidence="2" type="ORF">TVG1121766</name>
</gene>
<dbReference type="InterPro" id="IPR011703">
    <property type="entry name" value="ATPase_AAA-3"/>
</dbReference>
<feature type="domain" description="AAA+ ATPase" evidence="1">
    <location>
        <begin position="41"/>
        <end position="182"/>
    </location>
</feature>
<name>Q979R9_THEVO</name>
<dbReference type="Pfam" id="PF17863">
    <property type="entry name" value="AAA_lid_2"/>
    <property type="match status" value="1"/>
</dbReference>
<evidence type="ECO:0000259" key="1">
    <source>
        <dbReference type="SMART" id="SM00382"/>
    </source>
</evidence>
<dbReference type="SMART" id="SM00382">
    <property type="entry name" value="AAA"/>
    <property type="match status" value="1"/>
</dbReference>
<evidence type="ECO:0000313" key="2">
    <source>
        <dbReference type="EMBL" id="BAB60233.1"/>
    </source>
</evidence>
<organism evidence="2 3">
    <name type="scientific">Thermoplasma volcanium (strain ATCC 51530 / DSM 4299 / JCM 9571 / NBRC 15438 / GSS1)</name>
    <dbReference type="NCBI Taxonomy" id="273116"/>
    <lineage>
        <taxon>Archaea</taxon>
        <taxon>Methanobacteriati</taxon>
        <taxon>Thermoplasmatota</taxon>
        <taxon>Thermoplasmata</taxon>
        <taxon>Thermoplasmatales</taxon>
        <taxon>Thermoplasmataceae</taxon>
        <taxon>Thermoplasma</taxon>
    </lineage>
</organism>
<dbReference type="Pfam" id="PF07726">
    <property type="entry name" value="AAA_3"/>
    <property type="match status" value="1"/>
</dbReference>
<reference evidence="2 3" key="1">
    <citation type="journal article" date="1999" name="Proc. Jpn. Acad.">
        <title>Determination of the complete genomic DNA sequence of Thermoplasma volvanium GSS1.</title>
        <authorList>
            <person name="Kawashima T."/>
            <person name="Yamamoto Y."/>
            <person name="Aramaki H."/>
            <person name="Nunoshiba T."/>
            <person name="Kawamoto T."/>
            <person name="Watanabe K."/>
            <person name="Yamazaki M."/>
            <person name="Kanehori K."/>
            <person name="Amano N."/>
            <person name="Ohya Y."/>
            <person name="Makino K."/>
            <person name="Suzuki M."/>
        </authorList>
    </citation>
    <scope>NUCLEOTIDE SEQUENCE [LARGE SCALE GENOMIC DNA]</scope>
    <source>
        <strain evidence="3">ATCC 51530 / DSM 4299 / JCM 9571 / NBRC 15438 / GSS1</strain>
    </source>
</reference>
<dbReference type="STRING" id="273116.gene:9381888"/>
<dbReference type="EMBL" id="BA000011">
    <property type="protein sequence ID" value="BAB60233.1"/>
    <property type="molecule type" value="Genomic_DNA"/>
</dbReference>
<dbReference type="PIRSF" id="PIRSF002849">
    <property type="entry name" value="AAA_ATPase_chaperone_MoxR_prd"/>
    <property type="match status" value="1"/>
</dbReference>
<dbReference type="PhylomeDB" id="Q979R9"/>
<dbReference type="PaxDb" id="273116-14325329"/>
<dbReference type="PANTHER" id="PTHR42759">
    <property type="entry name" value="MOXR FAMILY PROTEIN"/>
    <property type="match status" value="1"/>
</dbReference>
<dbReference type="OrthoDB" id="24581at2157"/>
<dbReference type="Proteomes" id="UP000001017">
    <property type="component" value="Chromosome"/>
</dbReference>
<dbReference type="InterPro" id="IPR003593">
    <property type="entry name" value="AAA+_ATPase"/>
</dbReference>
<evidence type="ECO:0000313" key="3">
    <source>
        <dbReference type="Proteomes" id="UP000001017"/>
    </source>
</evidence>
<protein>
    <recommendedName>
        <fullName evidence="1">AAA+ ATPase domain-containing protein</fullName>
    </recommendedName>
</protein>
<dbReference type="GeneID" id="1441205"/>
<dbReference type="eggNOG" id="arCOG00434">
    <property type="taxonomic scope" value="Archaea"/>
</dbReference>
<accession>Q979R9</accession>
<dbReference type="InterPro" id="IPR041628">
    <property type="entry name" value="ChlI/MoxR_AAA_lid"/>
</dbReference>
<dbReference type="InterPro" id="IPR050764">
    <property type="entry name" value="CbbQ/NirQ/NorQ/GpvN"/>
</dbReference>
<dbReference type="Gene3D" id="1.10.8.80">
    <property type="entry name" value="Magnesium chelatase subunit I, C-Terminal domain"/>
    <property type="match status" value="1"/>
</dbReference>
<proteinExistence type="predicted"/>
<dbReference type="AlphaFoldDB" id="Q979R9"/>
<reference evidence="2 3" key="2">
    <citation type="journal article" date="2000" name="Proc. Natl. Acad. Sci. U.S.A.">
        <title>Archaeal adaptation to higher temperatures revealed by genomic sequence of Thermoplasma volcanium.</title>
        <authorList>
            <person name="Kawashima T."/>
            <person name="Amano N."/>
            <person name="Koike H."/>
            <person name="Makino S."/>
            <person name="Higuchi S."/>
            <person name="Kawashima-Ohya Y."/>
            <person name="Watanabe K."/>
            <person name="Yamazaki M."/>
            <person name="Kanehori K."/>
            <person name="Kawamoto T."/>
            <person name="Nunoshiba T."/>
            <person name="Yamamoto Y."/>
            <person name="Aramaki H."/>
            <person name="Makino K."/>
            <person name="Suzuki M."/>
        </authorList>
    </citation>
    <scope>NUCLEOTIDE SEQUENCE [LARGE SCALE GENOMIC DNA]</scope>
    <source>
        <strain evidence="3">ATCC 51530 / DSM 4299 / JCM 9571 / NBRC 15438 / GSS1</strain>
    </source>
</reference>
<sequence>MESTSELEDLRNTVVSIEESIGKRVIGSRRIVRFMFIALLTGNHILLEGVPGLAKTMLANEFARHTKMEFKRIQFTPDMLPSDITGTIMFNIESRKMEFKEGPLFANVVLADEINRTPPKVQSALLEAMEEVHVTVGGETHSLPKPFFVIATQNPVEQEGTFPLAEALMDRFLFRYYLDYPSREDEINILNSMGNSEDPSIVLLPDEIMHFRSEVDNVYVSDEIKEYIVDLMRKTREDELVYLGASPRTTSKYIKAARANALISGRSYVIPEDILYMAFEILNHRLILKPEAVVDETDDIKNIVKRIVDKVVSETPYPK</sequence>
<dbReference type="Gene3D" id="3.40.50.300">
    <property type="entry name" value="P-loop containing nucleotide triphosphate hydrolases"/>
    <property type="match status" value="1"/>
</dbReference>
<dbReference type="CDD" id="cd00009">
    <property type="entry name" value="AAA"/>
    <property type="match status" value="1"/>
</dbReference>
<dbReference type="GO" id="GO:0005524">
    <property type="term" value="F:ATP binding"/>
    <property type="evidence" value="ECO:0007669"/>
    <property type="project" value="InterPro"/>
</dbReference>
<dbReference type="PANTHER" id="PTHR42759:SF1">
    <property type="entry name" value="MAGNESIUM-CHELATASE SUBUNIT CHLD"/>
    <property type="match status" value="1"/>
</dbReference>
<dbReference type="InterPro" id="IPR027417">
    <property type="entry name" value="P-loop_NTPase"/>
</dbReference>
<keyword evidence="3" id="KW-1185">Reference proteome</keyword>